<dbReference type="GO" id="GO:0015385">
    <property type="term" value="F:sodium:proton antiporter activity"/>
    <property type="evidence" value="ECO:0007669"/>
    <property type="project" value="TreeGrafter"/>
</dbReference>
<evidence type="ECO:0000256" key="8">
    <source>
        <dbReference type="SAM" id="MobiDB-lite"/>
    </source>
</evidence>
<keyword evidence="4" id="KW-1003">Cell membrane</keyword>
<feature type="transmembrane region" description="Helical" evidence="9">
    <location>
        <begin position="62"/>
        <end position="85"/>
    </location>
</feature>
<evidence type="ECO:0000256" key="1">
    <source>
        <dbReference type="ARBA" id="ARBA00004651"/>
    </source>
</evidence>
<feature type="compositionally biased region" description="Basic and acidic residues" evidence="8">
    <location>
        <begin position="137"/>
        <end position="150"/>
    </location>
</feature>
<keyword evidence="5 9" id="KW-0812">Transmembrane</keyword>
<dbReference type="Pfam" id="PF04066">
    <property type="entry name" value="MrpF_PhaF"/>
    <property type="match status" value="1"/>
</dbReference>
<comment type="similarity">
    <text evidence="2">Belongs to the CPA3 antiporters (TC 2.A.63) subunit F family.</text>
</comment>
<reference evidence="10 13" key="2">
    <citation type="submission" date="2021-01" db="EMBL/GenBank/DDBJ databases">
        <title>Whole genome shotgun sequence of Cellulomonas oligotrophica NBRC 109435.</title>
        <authorList>
            <person name="Komaki H."/>
            <person name="Tamura T."/>
        </authorList>
    </citation>
    <scope>NUCLEOTIDE SEQUENCE [LARGE SCALE GENOMIC DNA]</scope>
    <source>
        <strain evidence="10 13">NBRC 109435</strain>
    </source>
</reference>
<dbReference type="PANTHER" id="PTHR34702:SF1">
    <property type="entry name" value="NA(+)_H(+) ANTIPORTER SUBUNIT F"/>
    <property type="match status" value="1"/>
</dbReference>
<reference evidence="11 12" key="1">
    <citation type="submission" date="2020-07" db="EMBL/GenBank/DDBJ databases">
        <title>Sequencing the genomes of 1000 actinobacteria strains.</title>
        <authorList>
            <person name="Klenk H.-P."/>
        </authorList>
    </citation>
    <scope>NUCLEOTIDE SEQUENCE [LARGE SCALE GENOMIC DNA]</scope>
    <source>
        <strain evidence="11 12">DSM 24482</strain>
    </source>
</reference>
<evidence type="ECO:0000256" key="2">
    <source>
        <dbReference type="ARBA" id="ARBA00009212"/>
    </source>
</evidence>
<sequence>MSVFDVVVPVCAVLLGLGATFAVIRAEKGPSMLDRTVALDIVVTVVIAALALYAAVRQRSDVVPILVVLSLVGFVGSVTIARFAAVEPESERRVRTREEVAAEEAARRLREQEEEEARRGRRHVPESTADTVEDAPDPEHHGGGAEGEVR</sequence>
<name>A0A7Y9FI16_9CELL</name>
<dbReference type="AlphaFoldDB" id="A0A7Y9FI16"/>
<dbReference type="EMBL" id="JACCBK010000001">
    <property type="protein sequence ID" value="NYD86326.1"/>
    <property type="molecule type" value="Genomic_DNA"/>
</dbReference>
<evidence type="ECO:0000256" key="6">
    <source>
        <dbReference type="ARBA" id="ARBA00022989"/>
    </source>
</evidence>
<comment type="subcellular location">
    <subcellularLocation>
        <location evidence="1">Cell membrane</location>
        <topology evidence="1">Multi-pass membrane protein</topology>
    </subcellularLocation>
</comment>
<dbReference type="EMBL" id="BONN01000004">
    <property type="protein sequence ID" value="GIG32783.1"/>
    <property type="molecule type" value="Genomic_DNA"/>
</dbReference>
<dbReference type="Proteomes" id="UP000618382">
    <property type="component" value="Unassembled WGS sequence"/>
</dbReference>
<accession>A0A7Y9FI16</accession>
<feature type="compositionally biased region" description="Basic and acidic residues" evidence="8">
    <location>
        <begin position="89"/>
        <end position="111"/>
    </location>
</feature>
<proteinExistence type="inferred from homology"/>
<evidence type="ECO:0000256" key="9">
    <source>
        <dbReference type="SAM" id="Phobius"/>
    </source>
</evidence>
<dbReference type="PANTHER" id="PTHR34702">
    <property type="entry name" value="NA(+)/H(+) ANTIPORTER SUBUNIT F1"/>
    <property type="match status" value="1"/>
</dbReference>
<dbReference type="InterPro" id="IPR007208">
    <property type="entry name" value="MrpF/PhaF-like"/>
</dbReference>
<keyword evidence="3" id="KW-0813">Transport</keyword>
<evidence type="ECO:0000256" key="3">
    <source>
        <dbReference type="ARBA" id="ARBA00022448"/>
    </source>
</evidence>
<feature type="region of interest" description="Disordered" evidence="8">
    <location>
        <begin position="89"/>
        <end position="150"/>
    </location>
</feature>
<dbReference type="Proteomes" id="UP000577956">
    <property type="component" value="Unassembled WGS sequence"/>
</dbReference>
<gene>
    <name evidence="11" type="ORF">BKA21_001875</name>
    <name evidence="10" type="ORF">Col01nite_19420</name>
</gene>
<keyword evidence="7 9" id="KW-0472">Membrane</keyword>
<dbReference type="GO" id="GO:0005886">
    <property type="term" value="C:plasma membrane"/>
    <property type="evidence" value="ECO:0007669"/>
    <property type="project" value="UniProtKB-SubCell"/>
</dbReference>
<feature type="transmembrane region" description="Helical" evidence="9">
    <location>
        <begin position="36"/>
        <end position="56"/>
    </location>
</feature>
<keyword evidence="6 9" id="KW-1133">Transmembrane helix</keyword>
<feature type="transmembrane region" description="Helical" evidence="9">
    <location>
        <begin position="6"/>
        <end position="24"/>
    </location>
</feature>
<dbReference type="RefSeq" id="WP_140457976.1">
    <property type="nucleotide sequence ID" value="NZ_BAABFI010000001.1"/>
</dbReference>
<protein>
    <submittedName>
        <fullName evidence="11">Multicomponent Na+:H+ antiporter subunit F</fullName>
    </submittedName>
</protein>
<evidence type="ECO:0000256" key="7">
    <source>
        <dbReference type="ARBA" id="ARBA00023136"/>
    </source>
</evidence>
<keyword evidence="13" id="KW-1185">Reference proteome</keyword>
<organism evidence="11 12">
    <name type="scientific">Cellulomonas oligotrophica</name>
    <dbReference type="NCBI Taxonomy" id="931536"/>
    <lineage>
        <taxon>Bacteria</taxon>
        <taxon>Bacillati</taxon>
        <taxon>Actinomycetota</taxon>
        <taxon>Actinomycetes</taxon>
        <taxon>Micrococcales</taxon>
        <taxon>Cellulomonadaceae</taxon>
        <taxon>Cellulomonas</taxon>
    </lineage>
</organism>
<evidence type="ECO:0000256" key="4">
    <source>
        <dbReference type="ARBA" id="ARBA00022475"/>
    </source>
</evidence>
<evidence type="ECO:0000313" key="11">
    <source>
        <dbReference type="EMBL" id="NYD86326.1"/>
    </source>
</evidence>
<evidence type="ECO:0000313" key="13">
    <source>
        <dbReference type="Proteomes" id="UP000618382"/>
    </source>
</evidence>
<evidence type="ECO:0000256" key="5">
    <source>
        <dbReference type="ARBA" id="ARBA00022692"/>
    </source>
</evidence>
<evidence type="ECO:0000313" key="10">
    <source>
        <dbReference type="EMBL" id="GIG32783.1"/>
    </source>
</evidence>
<evidence type="ECO:0000313" key="12">
    <source>
        <dbReference type="Proteomes" id="UP000577956"/>
    </source>
</evidence>
<comment type="caution">
    <text evidence="11">The sequence shown here is derived from an EMBL/GenBank/DDBJ whole genome shotgun (WGS) entry which is preliminary data.</text>
</comment>